<accession>A0A1G1Y3P2</accession>
<dbReference type="AlphaFoldDB" id="A0A1G1Y3P2"/>
<organism evidence="1 2">
    <name type="scientific">Candidatus Buchananbacteria bacterium RIFCSPHIGHO2_02_FULL_38_8</name>
    <dbReference type="NCBI Taxonomy" id="1797538"/>
    <lineage>
        <taxon>Bacteria</taxon>
        <taxon>Candidatus Buchananiibacteriota</taxon>
    </lineage>
</organism>
<gene>
    <name evidence="1" type="ORF">A3J62_01495</name>
</gene>
<evidence type="ECO:0008006" key="3">
    <source>
        <dbReference type="Google" id="ProtNLM"/>
    </source>
</evidence>
<dbReference type="Gene3D" id="2.60.120.560">
    <property type="entry name" value="Exo-inulinase, domain 1"/>
    <property type="match status" value="1"/>
</dbReference>
<evidence type="ECO:0000313" key="1">
    <source>
        <dbReference type="EMBL" id="OGY46918.1"/>
    </source>
</evidence>
<evidence type="ECO:0000313" key="2">
    <source>
        <dbReference type="Proteomes" id="UP000178747"/>
    </source>
</evidence>
<name>A0A1G1Y3P2_9BACT</name>
<feature type="non-terminal residue" evidence="1">
    <location>
        <position position="272"/>
    </location>
</feature>
<comment type="caution">
    <text evidence="1">The sequence shown here is derived from an EMBL/GenBank/DDBJ whole genome shotgun (WGS) entry which is preliminary data.</text>
</comment>
<dbReference type="EMBL" id="MHIH01000064">
    <property type="protein sequence ID" value="OGY46918.1"/>
    <property type="molecule type" value="Genomic_DNA"/>
</dbReference>
<protein>
    <recommendedName>
        <fullName evidence="3">3-keto-disaccharide hydrolase domain-containing protein</fullName>
    </recommendedName>
</protein>
<sequence length="272" mass="30976">MSIIKKNVFIGIVVFLVLGSIFSFVQNTEAVEATETEIFFDDFESSDNNWGLAQGWSIISEEGNHILQGTQHTFATAYTEGVVTKLELKLKLLQGSIHLNIRSQAIPEGLNRYFIGFNNNNSYISKQVGDNFQHLKNGEGISLNKWHNIKIEVTNNKINVFSDGKLAVWVQDDNLLQEGGISFETLDDSIAYIDNVRVETLVPEVRELKAQELFSNGEHKGDLTLEGRDFLVLKKGKFEQFGNIYLKDRSKLIIRDSTFKITRYQRLLNHWG</sequence>
<reference evidence="1 2" key="1">
    <citation type="journal article" date="2016" name="Nat. Commun.">
        <title>Thousands of microbial genomes shed light on interconnected biogeochemical processes in an aquifer system.</title>
        <authorList>
            <person name="Anantharaman K."/>
            <person name="Brown C.T."/>
            <person name="Hug L.A."/>
            <person name="Sharon I."/>
            <person name="Castelle C.J."/>
            <person name="Probst A.J."/>
            <person name="Thomas B.C."/>
            <person name="Singh A."/>
            <person name="Wilkins M.J."/>
            <person name="Karaoz U."/>
            <person name="Brodie E.L."/>
            <person name="Williams K.H."/>
            <person name="Hubbard S.S."/>
            <person name="Banfield J.F."/>
        </authorList>
    </citation>
    <scope>NUCLEOTIDE SEQUENCE [LARGE SCALE GENOMIC DNA]</scope>
</reference>
<dbReference type="Proteomes" id="UP000178747">
    <property type="component" value="Unassembled WGS sequence"/>
</dbReference>
<proteinExistence type="predicted"/>